<evidence type="ECO:0000256" key="4">
    <source>
        <dbReference type="RuleBase" id="RU363090"/>
    </source>
</evidence>
<dbReference type="Proteomes" id="UP000677054">
    <property type="component" value="Unassembled WGS sequence"/>
</dbReference>
<accession>A0A7R9A1F2</accession>
<dbReference type="EMBL" id="LR900083">
    <property type="protein sequence ID" value="CAD7244122.1"/>
    <property type="molecule type" value="Genomic_DNA"/>
</dbReference>
<dbReference type="GO" id="GO:0005634">
    <property type="term" value="C:nucleus"/>
    <property type="evidence" value="ECO:0007669"/>
    <property type="project" value="TreeGrafter"/>
</dbReference>
<protein>
    <recommendedName>
        <fullName evidence="4">Kinase</fullName>
        <ecNumber evidence="4">2.7.-.-</ecNumber>
    </recommendedName>
</protein>
<dbReference type="GO" id="GO:0000828">
    <property type="term" value="F:inositol hexakisphosphate kinase activity"/>
    <property type="evidence" value="ECO:0007669"/>
    <property type="project" value="TreeGrafter"/>
</dbReference>
<evidence type="ECO:0000313" key="5">
    <source>
        <dbReference type="EMBL" id="CAD7244122.1"/>
    </source>
</evidence>
<evidence type="ECO:0000256" key="3">
    <source>
        <dbReference type="ARBA" id="ARBA00022777"/>
    </source>
</evidence>
<dbReference type="PANTHER" id="PTHR12400:SF21">
    <property type="entry name" value="KINASE"/>
    <property type="match status" value="1"/>
</dbReference>
<dbReference type="EC" id="2.7.-.-" evidence="4"/>
<dbReference type="EMBL" id="CAJPEV010000566">
    <property type="protein sequence ID" value="CAG0886514.1"/>
    <property type="molecule type" value="Genomic_DNA"/>
</dbReference>
<reference evidence="5" key="1">
    <citation type="submission" date="2020-11" db="EMBL/GenBank/DDBJ databases">
        <authorList>
            <person name="Tran Van P."/>
        </authorList>
    </citation>
    <scope>NUCLEOTIDE SEQUENCE</scope>
</reference>
<dbReference type="Pfam" id="PF03770">
    <property type="entry name" value="IPK"/>
    <property type="match status" value="1"/>
</dbReference>
<proteinExistence type="inferred from homology"/>
<dbReference type="GO" id="GO:0046854">
    <property type="term" value="P:phosphatidylinositol phosphate biosynthetic process"/>
    <property type="evidence" value="ECO:0007669"/>
    <property type="project" value="TreeGrafter"/>
</dbReference>
<comment type="similarity">
    <text evidence="1 4">Belongs to the inositol phosphokinase (IPK) family.</text>
</comment>
<evidence type="ECO:0000256" key="1">
    <source>
        <dbReference type="ARBA" id="ARBA00007374"/>
    </source>
</evidence>
<dbReference type="Gene3D" id="3.30.470.160">
    <property type="entry name" value="Inositol polyphosphate kinase"/>
    <property type="match status" value="1"/>
</dbReference>
<organism evidence="5">
    <name type="scientific">Darwinula stevensoni</name>
    <dbReference type="NCBI Taxonomy" id="69355"/>
    <lineage>
        <taxon>Eukaryota</taxon>
        <taxon>Metazoa</taxon>
        <taxon>Ecdysozoa</taxon>
        <taxon>Arthropoda</taxon>
        <taxon>Crustacea</taxon>
        <taxon>Oligostraca</taxon>
        <taxon>Ostracoda</taxon>
        <taxon>Podocopa</taxon>
        <taxon>Podocopida</taxon>
        <taxon>Darwinulocopina</taxon>
        <taxon>Darwinuloidea</taxon>
        <taxon>Darwinulidae</taxon>
        <taxon>Darwinula</taxon>
    </lineage>
</organism>
<gene>
    <name evidence="5" type="ORF">DSTB1V02_LOCUS4024</name>
</gene>
<dbReference type="InterPro" id="IPR038286">
    <property type="entry name" value="IPK_sf"/>
</dbReference>
<dbReference type="AlphaFoldDB" id="A0A7R9A1F2"/>
<dbReference type="OrthoDB" id="2573163at2759"/>
<keyword evidence="3 4" id="KW-0418">Kinase</keyword>
<evidence type="ECO:0000313" key="6">
    <source>
        <dbReference type="Proteomes" id="UP000677054"/>
    </source>
</evidence>
<sequence length="232" mass="25905">MIPGSPQTKEPQLPVRGSLAFLLLENLTSKFTHPCVVDLKMGTRQYGDDASQSKKASKTAKVASTTSGKIGVRIYGMQVYDVKLEQFLCRNKYFGRALSVEGFEEALCQYLNNGERLRLDLIPAMLERLESLKNVLESLQTFRFYTSSLLIIYEGKDDPHGLSSSEDSRDSYDSSHSDVGILVDVRMIDFAHATYEGFQDDSSLHIGPDSGFIFGLENLIDVLKHISDKYSA</sequence>
<dbReference type="SUPFAM" id="SSF56104">
    <property type="entry name" value="SAICAR synthase-like"/>
    <property type="match status" value="1"/>
</dbReference>
<name>A0A7R9A1F2_9CRUS</name>
<evidence type="ECO:0000256" key="2">
    <source>
        <dbReference type="ARBA" id="ARBA00022679"/>
    </source>
</evidence>
<dbReference type="InterPro" id="IPR005522">
    <property type="entry name" value="IPK"/>
</dbReference>
<keyword evidence="6" id="KW-1185">Reference proteome</keyword>
<keyword evidence="2 4" id="KW-0808">Transferase</keyword>
<dbReference type="PANTHER" id="PTHR12400">
    <property type="entry name" value="INOSITOL POLYPHOSPHATE KINASE"/>
    <property type="match status" value="1"/>
</dbReference>
<dbReference type="GO" id="GO:0032958">
    <property type="term" value="P:inositol phosphate biosynthetic process"/>
    <property type="evidence" value="ECO:0007669"/>
    <property type="project" value="InterPro"/>
</dbReference>
<dbReference type="GO" id="GO:0005737">
    <property type="term" value="C:cytoplasm"/>
    <property type="evidence" value="ECO:0007669"/>
    <property type="project" value="TreeGrafter"/>
</dbReference>